<dbReference type="Proteomes" id="UP000694544">
    <property type="component" value="Unplaced"/>
</dbReference>
<organism evidence="2 3">
    <name type="scientific">Moschus moschiferus</name>
    <name type="common">Siberian musk deer</name>
    <name type="synonym">Moschus sibiricus</name>
    <dbReference type="NCBI Taxonomy" id="68415"/>
    <lineage>
        <taxon>Eukaryota</taxon>
        <taxon>Metazoa</taxon>
        <taxon>Chordata</taxon>
        <taxon>Craniata</taxon>
        <taxon>Vertebrata</taxon>
        <taxon>Euteleostomi</taxon>
        <taxon>Mammalia</taxon>
        <taxon>Eutheria</taxon>
        <taxon>Laurasiatheria</taxon>
        <taxon>Artiodactyla</taxon>
        <taxon>Ruminantia</taxon>
        <taxon>Pecora</taxon>
        <taxon>Moschidae</taxon>
        <taxon>Moschus</taxon>
    </lineage>
</organism>
<evidence type="ECO:0000313" key="3">
    <source>
        <dbReference type="Proteomes" id="UP000694544"/>
    </source>
</evidence>
<dbReference type="Ensembl" id="ENSMMST00000033586.1">
    <property type="protein sequence ID" value="ENSMMSP00000030514.1"/>
    <property type="gene ID" value="ENSMMSG00000022783.1"/>
</dbReference>
<dbReference type="AlphaFoldDB" id="A0A8C6FXM2"/>
<feature type="region of interest" description="Disordered" evidence="1">
    <location>
        <begin position="41"/>
        <end position="64"/>
    </location>
</feature>
<dbReference type="GeneTree" id="ENSGT00950000185250"/>
<accession>A0A8C6FXM2</accession>
<name>A0A8C6FXM2_MOSMO</name>
<proteinExistence type="predicted"/>
<reference evidence="2" key="2">
    <citation type="submission" date="2025-09" db="UniProtKB">
        <authorList>
            <consortium name="Ensembl"/>
        </authorList>
    </citation>
    <scope>IDENTIFICATION</scope>
</reference>
<evidence type="ECO:0000313" key="2">
    <source>
        <dbReference type="Ensembl" id="ENSMMSP00000030514.1"/>
    </source>
</evidence>
<evidence type="ECO:0000256" key="1">
    <source>
        <dbReference type="SAM" id="MobiDB-lite"/>
    </source>
</evidence>
<protein>
    <submittedName>
        <fullName evidence="2">Uncharacterized protein</fullName>
    </submittedName>
</protein>
<reference evidence="2" key="1">
    <citation type="submission" date="2025-08" db="UniProtKB">
        <authorList>
            <consortium name="Ensembl"/>
        </authorList>
    </citation>
    <scope>IDENTIFICATION</scope>
</reference>
<keyword evidence="3" id="KW-1185">Reference proteome</keyword>
<sequence>MAAALARLGLRSVKQVRVQQLRALRGLAVRRWASLDYARRSPDRPGNAHCFHLSHPGQGHSGERGQAELFLGREKMGGVRTN</sequence>